<sequence length="455" mass="51635">MKQTTALLIAVVVLVALGAKVIHEFRPDPNAEPTQEYVNYVQSYQDDLRRKLSDMQSEFTSDLSLTFDPAGMGGGSACRTSNFEGAEVTLEGIRFFDQQYGKARQPGYTYDCNAAQLDPDHPYFGLPDVKIDISPVEYFKPSQGALANFMKWMGAKEETGPFRTYEKQLLHTDSLGNTTLKKFAMELWLTRFNVTLTIRADHDKPNLNLSDQELSRKRYPRYWYGSTEPGRISVNDLGAKKEEYQEWLYSNLTFALKLNPNASPWYIKTGENETLRPKIAIAGLFCQHFEKKSLEEGRVDFNAFAGKASPLYYTPFEQTDTAQWVGGIESRTAQVLSQLRTLSEQNIWDRPYYARLITQNFGSRKQNLGLKKQDDQINLEFLMPLFVVGSLDVVLPSELLAEWNPPEAYSRSFGLKNLLPGWGMGLGGKIISAVILVVILMVALNTVFPFLRFLR</sequence>
<feature type="transmembrane region" description="Helical" evidence="1">
    <location>
        <begin position="430"/>
        <end position="451"/>
    </location>
</feature>
<gene>
    <name evidence="2" type="ORF">C7460_10342</name>
</gene>
<keyword evidence="1" id="KW-0472">Membrane</keyword>
<dbReference type="Proteomes" id="UP000256779">
    <property type="component" value="Unassembled WGS sequence"/>
</dbReference>
<keyword evidence="1" id="KW-1133">Transmembrane helix</keyword>
<evidence type="ECO:0000313" key="3">
    <source>
        <dbReference type="Proteomes" id="UP000256779"/>
    </source>
</evidence>
<organism evidence="2 3">
    <name type="scientific">Marinoscillum furvescens DSM 4134</name>
    <dbReference type="NCBI Taxonomy" id="1122208"/>
    <lineage>
        <taxon>Bacteria</taxon>
        <taxon>Pseudomonadati</taxon>
        <taxon>Bacteroidota</taxon>
        <taxon>Cytophagia</taxon>
        <taxon>Cytophagales</taxon>
        <taxon>Reichenbachiellaceae</taxon>
        <taxon>Marinoscillum</taxon>
    </lineage>
</organism>
<proteinExistence type="predicted"/>
<name>A0A3D9L8B1_MARFU</name>
<evidence type="ECO:0000313" key="2">
    <source>
        <dbReference type="EMBL" id="REE01526.1"/>
    </source>
</evidence>
<comment type="caution">
    <text evidence="2">The sequence shown here is derived from an EMBL/GenBank/DDBJ whole genome shotgun (WGS) entry which is preliminary data.</text>
</comment>
<dbReference type="RefSeq" id="WP_115866819.1">
    <property type="nucleotide sequence ID" value="NZ_QREG01000003.1"/>
</dbReference>
<dbReference type="EMBL" id="QREG01000003">
    <property type="protein sequence ID" value="REE01526.1"/>
    <property type="molecule type" value="Genomic_DNA"/>
</dbReference>
<evidence type="ECO:0000256" key="1">
    <source>
        <dbReference type="SAM" id="Phobius"/>
    </source>
</evidence>
<keyword evidence="3" id="KW-1185">Reference proteome</keyword>
<keyword evidence="1" id="KW-0812">Transmembrane</keyword>
<dbReference type="OrthoDB" id="9866628at2"/>
<protein>
    <submittedName>
        <fullName evidence="2">Uncharacterized protein</fullName>
    </submittedName>
</protein>
<reference evidence="2 3" key="1">
    <citation type="submission" date="2018-07" db="EMBL/GenBank/DDBJ databases">
        <title>Genomic Encyclopedia of Type Strains, Phase IV (KMG-IV): sequencing the most valuable type-strain genomes for metagenomic binning, comparative biology and taxonomic classification.</title>
        <authorList>
            <person name="Goeker M."/>
        </authorList>
    </citation>
    <scope>NUCLEOTIDE SEQUENCE [LARGE SCALE GENOMIC DNA]</scope>
    <source>
        <strain evidence="2 3">DSM 4134</strain>
    </source>
</reference>
<accession>A0A3D9L8B1</accession>
<dbReference type="AlphaFoldDB" id="A0A3D9L8B1"/>